<keyword evidence="4 10" id="KW-0808">Transferase</keyword>
<sequence length="502" mass="55734">METTDFGIIAMEVFFPRYFVSQHDLEVADECIGKYTQGLSQTSLGFCSIQEDINSICLTVVSNLIKRVNIDLRKVGFLEVGTETVIDKSKSTKTLLMELFETAGNFDVEGVDVKNACFGGTSALFSALNWLESSSCNGRLALVVAADIAVYGNKAARPTGGAGAVALLLGPNAPLVVDPGLRAIYMKHRYDFYKPNLSSEYPVVDGQFSMQCYREALEACYKLYKQKAASKGLNGTVTSPWCENLPKVNNSVDYMCLHSPFTRLVQKAVGWLALVDVRMVCSEAGKITSNGSDNHQTSLKSNHLNSVDPDICTALKDYSATDEKQCDIPDRQLDATCIKATESLYKRRVDPGLMFARNVGNMYTASLYSCLASLILNVPKAELLGRRILMYSYGSGMASAMFSILVHPDRELSSVVDCSLSSLSEGTGDSSQIKYAVHQRLFKERTQVSVLDFEHMLEERRISHNSVSFEPLFRPDGLFPDSYYLKRVDDRYRRFYDKFPGV</sequence>
<comment type="catalytic activity">
    <reaction evidence="7">
        <text>acetoacetyl-CoA + acetyl-CoA + H2O = (3S)-3-hydroxy-3-methylglutaryl-CoA + CoA + H(+)</text>
        <dbReference type="Rhea" id="RHEA:10188"/>
        <dbReference type="ChEBI" id="CHEBI:15377"/>
        <dbReference type="ChEBI" id="CHEBI:15378"/>
        <dbReference type="ChEBI" id="CHEBI:43074"/>
        <dbReference type="ChEBI" id="CHEBI:57286"/>
        <dbReference type="ChEBI" id="CHEBI:57287"/>
        <dbReference type="ChEBI" id="CHEBI:57288"/>
        <dbReference type="EC" id="2.3.3.10"/>
    </reaction>
    <physiologicalReaction direction="left-to-right" evidence="7">
        <dbReference type="Rhea" id="RHEA:10189"/>
    </physiologicalReaction>
</comment>
<evidence type="ECO:0000259" key="12">
    <source>
        <dbReference type="Pfam" id="PF08540"/>
    </source>
</evidence>
<organism evidence="13 16">
    <name type="scientific">Trichobilharzia regenti</name>
    <name type="common">Nasal bird schistosome</name>
    <dbReference type="NCBI Taxonomy" id="157069"/>
    <lineage>
        <taxon>Eukaryota</taxon>
        <taxon>Metazoa</taxon>
        <taxon>Spiralia</taxon>
        <taxon>Lophotrochozoa</taxon>
        <taxon>Platyhelminthes</taxon>
        <taxon>Trematoda</taxon>
        <taxon>Digenea</taxon>
        <taxon>Strigeidida</taxon>
        <taxon>Schistosomatoidea</taxon>
        <taxon>Schistosomatidae</taxon>
        <taxon>Trichobilharzia</taxon>
    </lineage>
</organism>
<feature type="active site" description="Proton donor/acceptor" evidence="8">
    <location>
        <position position="258"/>
    </location>
</feature>
<feature type="binding site" evidence="9">
    <location>
        <position position="209"/>
    </location>
    <ligand>
        <name>CoA</name>
        <dbReference type="ChEBI" id="CHEBI:57287"/>
    </ligand>
</feature>
<dbReference type="SUPFAM" id="SSF53901">
    <property type="entry name" value="Thiolase-like"/>
    <property type="match status" value="2"/>
</dbReference>
<keyword evidence="10" id="KW-0444">Lipid biosynthesis</keyword>
<comment type="function">
    <text evidence="10">Catalyzes the condensation of acetyl-CoA with acetoacetyl-CoA to form HMG-CoA.</text>
</comment>
<dbReference type="Pfam" id="PF01154">
    <property type="entry name" value="HMG_CoA_synt_N"/>
    <property type="match status" value="1"/>
</dbReference>
<dbReference type="GO" id="GO:0016126">
    <property type="term" value="P:sterol biosynthetic process"/>
    <property type="evidence" value="ECO:0007669"/>
    <property type="project" value="UniProtKB-KW"/>
</dbReference>
<dbReference type="InterPro" id="IPR013528">
    <property type="entry name" value="HMG_CoA_synth_N"/>
</dbReference>
<feature type="active site" description="Proton donor/acceptor" evidence="8">
    <location>
        <position position="83"/>
    </location>
</feature>
<dbReference type="GO" id="GO:0010142">
    <property type="term" value="P:farnesyl diphosphate biosynthetic process, mevalonate pathway"/>
    <property type="evidence" value="ECO:0007669"/>
    <property type="project" value="InterPro"/>
</dbReference>
<evidence type="ECO:0000256" key="10">
    <source>
        <dbReference type="RuleBase" id="RU364071"/>
    </source>
</evidence>
<keyword evidence="6 10" id="KW-0756">Sterol biosynthesis</keyword>
<evidence type="ECO:0000313" key="13">
    <source>
        <dbReference type="Proteomes" id="UP000050795"/>
    </source>
</evidence>
<protein>
    <recommendedName>
        <fullName evidence="3 10">Hydroxymethylglutaryl-CoA synthase</fullName>
        <shortName evidence="10">HMG-CoA synthase</shortName>
        <ecNumber evidence="3 10">2.3.3.10</ecNumber>
    </recommendedName>
    <alternativeName>
        <fullName evidence="10">3-hydroxy-3-methylglutaryl coenzyme A synthase</fullName>
    </alternativeName>
</protein>
<evidence type="ECO:0000313" key="15">
    <source>
        <dbReference type="WBParaSite" id="TREG1_6470.2"/>
    </source>
</evidence>
<dbReference type="InterPro" id="IPR000590">
    <property type="entry name" value="HMG_CoA_synt_AS"/>
</dbReference>
<evidence type="ECO:0000256" key="6">
    <source>
        <dbReference type="ARBA" id="ARBA00023011"/>
    </source>
</evidence>
<feature type="domain" description="Hydroxymethylglutaryl-coenzyme A synthase N-terminal" evidence="11">
    <location>
        <begin position="4"/>
        <end position="174"/>
    </location>
</feature>
<evidence type="ECO:0000256" key="8">
    <source>
        <dbReference type="PIRSR" id="PIRSR610122-1"/>
    </source>
</evidence>
<dbReference type="Pfam" id="PF08540">
    <property type="entry name" value="HMG_CoA_synt_C"/>
    <property type="match status" value="1"/>
</dbReference>
<keyword evidence="10" id="KW-0753">Steroid metabolism</keyword>
<feature type="active site" description="Acyl-thioester intermediate" evidence="8">
    <location>
        <position position="117"/>
    </location>
</feature>
<keyword evidence="5 10" id="KW-0752">Steroid biosynthesis</keyword>
<dbReference type="PANTHER" id="PTHR43323:SF2">
    <property type="entry name" value="HYDROXYMETHYLGLUTARYL-COA SYNTHASE"/>
    <property type="match status" value="1"/>
</dbReference>
<name>A0AA85K6B9_TRIRE</name>
<evidence type="ECO:0000256" key="4">
    <source>
        <dbReference type="ARBA" id="ARBA00022679"/>
    </source>
</evidence>
<dbReference type="WBParaSite" id="TREG1_6470.3">
    <property type="protein sequence ID" value="TREG1_6470.3"/>
    <property type="gene ID" value="TREG1_6470"/>
</dbReference>
<dbReference type="WBParaSite" id="TREG1_6470.4">
    <property type="protein sequence ID" value="TREG1_6470.4"/>
    <property type="gene ID" value="TREG1_6470"/>
</dbReference>
<reference evidence="14 15" key="2">
    <citation type="submission" date="2023-11" db="UniProtKB">
        <authorList>
            <consortium name="WormBaseParasite"/>
        </authorList>
    </citation>
    <scope>IDENTIFICATION</scope>
</reference>
<accession>A0AA85K6B9</accession>
<dbReference type="GO" id="GO:0006084">
    <property type="term" value="P:acetyl-CoA metabolic process"/>
    <property type="evidence" value="ECO:0007669"/>
    <property type="project" value="InterPro"/>
</dbReference>
<dbReference type="FunFam" id="3.40.47.10:FF:000008">
    <property type="entry name" value="3-hydroxy-3-methylglutaryl coenzyme A synthase"/>
    <property type="match status" value="1"/>
</dbReference>
<evidence type="ECO:0000256" key="2">
    <source>
        <dbReference type="ARBA" id="ARBA00007061"/>
    </source>
</evidence>
<reference evidence="13" key="1">
    <citation type="submission" date="2022-06" db="EMBL/GenBank/DDBJ databases">
        <authorList>
            <person name="Berger JAMES D."/>
            <person name="Berger JAMES D."/>
        </authorList>
    </citation>
    <scope>NUCLEOTIDE SEQUENCE [LARGE SCALE GENOMIC DNA]</scope>
</reference>
<dbReference type="InterPro" id="IPR010122">
    <property type="entry name" value="HMG_CoA_synthase_euk"/>
</dbReference>
<dbReference type="WBParaSite" id="TREG1_6470.1">
    <property type="protein sequence ID" value="TREG1_6470.1"/>
    <property type="gene ID" value="TREG1_6470"/>
</dbReference>
<dbReference type="WBParaSite" id="TREG1_6470.5">
    <property type="protein sequence ID" value="TREG1_6470.5"/>
    <property type="gene ID" value="TREG1_6470"/>
</dbReference>
<evidence type="ECO:0000256" key="7">
    <source>
        <dbReference type="ARBA" id="ARBA00049887"/>
    </source>
</evidence>
<evidence type="ECO:0000256" key="1">
    <source>
        <dbReference type="ARBA" id="ARBA00005218"/>
    </source>
</evidence>
<evidence type="ECO:0000313" key="14">
    <source>
        <dbReference type="WBParaSite" id="TREG1_6470.1"/>
    </source>
</evidence>
<dbReference type="AlphaFoldDB" id="A0AA85K6B9"/>
<evidence type="ECO:0000256" key="5">
    <source>
        <dbReference type="ARBA" id="ARBA00022955"/>
    </source>
</evidence>
<evidence type="ECO:0000313" key="16">
    <source>
        <dbReference type="WBParaSite" id="TREG1_6470.4"/>
    </source>
</evidence>
<dbReference type="EC" id="2.3.3.10" evidence="3 10"/>
<evidence type="ECO:0000256" key="9">
    <source>
        <dbReference type="PIRSR" id="PIRSR610122-2"/>
    </source>
</evidence>
<dbReference type="NCBIfam" id="TIGR01833">
    <property type="entry name" value="HMG-CoA-S_euk"/>
    <property type="match status" value="1"/>
</dbReference>
<comment type="pathway">
    <text evidence="1 10">Metabolic intermediate biosynthesis; (R)-mevalonate biosynthesis; (R)-mevalonate from acetyl-CoA: step 2/3.</text>
</comment>
<dbReference type="InterPro" id="IPR013746">
    <property type="entry name" value="HMG_CoA_synt_C_dom"/>
</dbReference>
<keyword evidence="10" id="KW-0443">Lipid metabolism</keyword>
<evidence type="ECO:0000256" key="3">
    <source>
        <dbReference type="ARBA" id="ARBA00012978"/>
    </source>
</evidence>
<keyword evidence="13" id="KW-1185">Reference proteome</keyword>
<keyword evidence="10" id="KW-1207">Sterol metabolism</keyword>
<proteinExistence type="inferred from homology"/>
<feature type="domain" description="Hydroxymethylglutaryl-coenzyme A synthase C-terminal" evidence="12">
    <location>
        <begin position="175"/>
        <end position="498"/>
    </location>
</feature>
<evidence type="ECO:0000259" key="11">
    <source>
        <dbReference type="Pfam" id="PF01154"/>
    </source>
</evidence>
<dbReference type="PANTHER" id="PTHR43323">
    <property type="entry name" value="3-HYDROXY-3-METHYLGLUTARYL COENZYME A SYNTHASE"/>
    <property type="match status" value="1"/>
</dbReference>
<feature type="binding site" evidence="9">
    <location>
        <position position="267"/>
    </location>
    <ligand>
        <name>CoA</name>
        <dbReference type="ChEBI" id="CHEBI:57287"/>
    </ligand>
</feature>
<dbReference type="WBParaSite" id="TREG1_6470.6">
    <property type="protein sequence ID" value="TREG1_6470.6"/>
    <property type="gene ID" value="TREG1_6470"/>
</dbReference>
<dbReference type="PROSITE" id="PS01226">
    <property type="entry name" value="HMG_COA_SYNTHASE"/>
    <property type="match status" value="1"/>
</dbReference>
<dbReference type="WBParaSite" id="TREG1_6470.2">
    <property type="protein sequence ID" value="TREG1_6470.2"/>
    <property type="gene ID" value="TREG1_6470"/>
</dbReference>
<dbReference type="Gene3D" id="3.40.47.10">
    <property type="match status" value="1"/>
</dbReference>
<dbReference type="GO" id="GO:0004421">
    <property type="term" value="F:hydroxymethylglutaryl-CoA synthase activity"/>
    <property type="evidence" value="ECO:0007669"/>
    <property type="project" value="UniProtKB-EC"/>
</dbReference>
<comment type="similarity">
    <text evidence="2 10">Belongs to the thiolase-like superfamily. HMG-CoA synthase family.</text>
</comment>
<dbReference type="CDD" id="cd00827">
    <property type="entry name" value="init_cond_enzymes"/>
    <property type="match status" value="1"/>
</dbReference>
<dbReference type="Proteomes" id="UP000050795">
    <property type="component" value="Unassembled WGS sequence"/>
</dbReference>
<dbReference type="InterPro" id="IPR016039">
    <property type="entry name" value="Thiolase-like"/>
</dbReference>